<dbReference type="EMBL" id="CP028519">
    <property type="protein sequence ID" value="AVY94292.1"/>
    <property type="molecule type" value="Genomic_DNA"/>
</dbReference>
<evidence type="ECO:0000259" key="8">
    <source>
        <dbReference type="SMART" id="SM00827"/>
    </source>
</evidence>
<dbReference type="OrthoDB" id="9808564at2"/>
<proteinExistence type="inferred from homology"/>
<dbReference type="RefSeq" id="WP_107889312.1">
    <property type="nucleotide sequence ID" value="NZ_CP028519.1"/>
</dbReference>
<evidence type="ECO:0000256" key="5">
    <source>
        <dbReference type="ARBA" id="ARBA00048462"/>
    </source>
</evidence>
<dbReference type="Proteomes" id="UP000244173">
    <property type="component" value="Chromosome"/>
</dbReference>
<dbReference type="PANTHER" id="PTHR42681">
    <property type="entry name" value="MALONYL-COA-ACYL CARRIER PROTEIN TRANSACYLASE, MITOCHONDRIAL"/>
    <property type="match status" value="1"/>
</dbReference>
<name>A0A2S0PAD7_9NEIS</name>
<dbReference type="Pfam" id="PF00698">
    <property type="entry name" value="Acyl_transf_1"/>
    <property type="match status" value="1"/>
</dbReference>
<dbReference type="InterPro" id="IPR024925">
    <property type="entry name" value="Malonyl_CoA-ACP_transAc"/>
</dbReference>
<dbReference type="NCBIfam" id="TIGR00128">
    <property type="entry name" value="fabD"/>
    <property type="match status" value="1"/>
</dbReference>
<keyword evidence="10" id="KW-1185">Reference proteome</keyword>
<dbReference type="InterPro" id="IPR001227">
    <property type="entry name" value="Ac_transferase_dom_sf"/>
</dbReference>
<keyword evidence="4 6" id="KW-0012">Acyltransferase</keyword>
<dbReference type="PANTHER" id="PTHR42681:SF1">
    <property type="entry name" value="MALONYL-COA-ACYL CARRIER PROTEIN TRANSACYLASE, MITOCHONDRIAL"/>
    <property type="match status" value="1"/>
</dbReference>
<accession>A0A2S0PAD7</accession>
<feature type="active site" evidence="7">
    <location>
        <position position="199"/>
    </location>
</feature>
<evidence type="ECO:0000256" key="7">
    <source>
        <dbReference type="PIRSR" id="PIRSR000446-1"/>
    </source>
</evidence>
<feature type="domain" description="Malonyl-CoA:ACP transacylase (MAT)" evidence="8">
    <location>
        <begin position="6"/>
        <end position="299"/>
    </location>
</feature>
<evidence type="ECO:0000256" key="4">
    <source>
        <dbReference type="ARBA" id="ARBA00023315"/>
    </source>
</evidence>
<gene>
    <name evidence="9" type="primary">fabD</name>
    <name evidence="9" type="ORF">DAI18_09745</name>
</gene>
<evidence type="ECO:0000313" key="9">
    <source>
        <dbReference type="EMBL" id="AVY94292.1"/>
    </source>
</evidence>
<evidence type="ECO:0000256" key="3">
    <source>
        <dbReference type="ARBA" id="ARBA00022679"/>
    </source>
</evidence>
<dbReference type="STRING" id="1122240.GCA_000620105_03197"/>
<dbReference type="InterPro" id="IPR050858">
    <property type="entry name" value="Mal-CoA-ACP_Trans/PKS_FabD"/>
</dbReference>
<organism evidence="9 10">
    <name type="scientific">Microvirgula aerodenitrificans</name>
    <dbReference type="NCBI Taxonomy" id="57480"/>
    <lineage>
        <taxon>Bacteria</taxon>
        <taxon>Pseudomonadati</taxon>
        <taxon>Pseudomonadota</taxon>
        <taxon>Betaproteobacteria</taxon>
        <taxon>Neisseriales</taxon>
        <taxon>Aquaspirillaceae</taxon>
        <taxon>Microvirgula</taxon>
    </lineage>
</organism>
<keyword evidence="3 6" id="KW-0808">Transferase</keyword>
<dbReference type="KEGG" id="maer:DAI18_09745"/>
<dbReference type="InterPro" id="IPR016035">
    <property type="entry name" value="Acyl_Trfase/lysoPLipase"/>
</dbReference>
<comment type="similarity">
    <text evidence="6">Belongs to the fabD family.</text>
</comment>
<dbReference type="Gene3D" id="3.30.70.250">
    <property type="entry name" value="Malonyl-CoA ACP transacylase, ACP-binding"/>
    <property type="match status" value="1"/>
</dbReference>
<dbReference type="SUPFAM" id="SSF52151">
    <property type="entry name" value="FabD/lysophospholipase-like"/>
    <property type="match status" value="1"/>
</dbReference>
<dbReference type="InterPro" id="IPR016036">
    <property type="entry name" value="Malonyl_transacylase_ACP-bd"/>
</dbReference>
<dbReference type="AlphaFoldDB" id="A0A2S0PAD7"/>
<sequence length="309" mass="31500">MAFAFVFPGQGSQSLKMMDGFAGHPVVRATFDEAGDALGLDLWAMLQAESAEAINQTVNTQPLMLAAGVAIWRAWLAAGGQRPAAVAGHSLGEYSALVAAGSLAFADAVRLVRLRAEAMQGAVPEGSGAMAAILGLDDADVVAACAEAAQGQVVEAVNFNSPGQLVIAGDKAAVERACAACKDKGAKRALLLPVSVPSHCALMAPAAERLAAALADIAIAAPAIRVLHNVDVASHDDADGIRTALTLQLYKPVRWTDTVRALAEAGLVLQAECGPGKVLTGLGKRIDARVKTLALTDGVALDAALAELA</sequence>
<dbReference type="SUPFAM" id="SSF55048">
    <property type="entry name" value="Probable ACP-binding domain of malonyl-CoA ACP transacylase"/>
    <property type="match status" value="1"/>
</dbReference>
<evidence type="ECO:0000313" key="10">
    <source>
        <dbReference type="Proteomes" id="UP000244173"/>
    </source>
</evidence>
<dbReference type="EC" id="2.3.1.39" evidence="1 6"/>
<reference evidence="9 10" key="1">
    <citation type="submission" date="2018-04" db="EMBL/GenBank/DDBJ databases">
        <title>Denitrifier Microvirgula.</title>
        <authorList>
            <person name="Anderson E."/>
            <person name="Jang J."/>
            <person name="Ishii S."/>
        </authorList>
    </citation>
    <scope>NUCLEOTIDE SEQUENCE [LARGE SCALE GENOMIC DNA]</scope>
    <source>
        <strain evidence="9 10">BE2.4</strain>
    </source>
</reference>
<dbReference type="GO" id="GO:0004314">
    <property type="term" value="F:[acyl-carrier-protein] S-malonyltransferase activity"/>
    <property type="evidence" value="ECO:0007669"/>
    <property type="project" value="UniProtKB-EC"/>
</dbReference>
<feature type="active site" evidence="7">
    <location>
        <position position="90"/>
    </location>
</feature>
<evidence type="ECO:0000256" key="1">
    <source>
        <dbReference type="ARBA" id="ARBA00013258"/>
    </source>
</evidence>
<comment type="catalytic activity">
    <reaction evidence="5 6">
        <text>holo-[ACP] + malonyl-CoA = malonyl-[ACP] + CoA</text>
        <dbReference type="Rhea" id="RHEA:41792"/>
        <dbReference type="Rhea" id="RHEA-COMP:9623"/>
        <dbReference type="Rhea" id="RHEA-COMP:9685"/>
        <dbReference type="ChEBI" id="CHEBI:57287"/>
        <dbReference type="ChEBI" id="CHEBI:57384"/>
        <dbReference type="ChEBI" id="CHEBI:64479"/>
        <dbReference type="ChEBI" id="CHEBI:78449"/>
        <dbReference type="EC" id="2.3.1.39"/>
    </reaction>
</comment>
<evidence type="ECO:0000256" key="2">
    <source>
        <dbReference type="ARBA" id="ARBA00018953"/>
    </source>
</evidence>
<evidence type="ECO:0000256" key="6">
    <source>
        <dbReference type="PIRNR" id="PIRNR000446"/>
    </source>
</evidence>
<dbReference type="GO" id="GO:0005829">
    <property type="term" value="C:cytosol"/>
    <property type="evidence" value="ECO:0007669"/>
    <property type="project" value="TreeGrafter"/>
</dbReference>
<dbReference type="SMART" id="SM00827">
    <property type="entry name" value="PKS_AT"/>
    <property type="match status" value="1"/>
</dbReference>
<dbReference type="PIRSF" id="PIRSF000446">
    <property type="entry name" value="Mct"/>
    <property type="match status" value="1"/>
</dbReference>
<dbReference type="FunFam" id="3.30.70.250:FF:000001">
    <property type="entry name" value="Malonyl CoA-acyl carrier protein transacylase"/>
    <property type="match status" value="1"/>
</dbReference>
<dbReference type="Gene3D" id="3.40.366.10">
    <property type="entry name" value="Malonyl-Coenzyme A Acyl Carrier Protein, domain 2"/>
    <property type="match status" value="1"/>
</dbReference>
<dbReference type="InterPro" id="IPR014043">
    <property type="entry name" value="Acyl_transferase_dom"/>
</dbReference>
<protein>
    <recommendedName>
        <fullName evidence="2 6">Malonyl CoA-acyl carrier protein transacylase</fullName>
        <ecNumber evidence="1 6">2.3.1.39</ecNumber>
    </recommendedName>
</protein>
<dbReference type="InterPro" id="IPR004410">
    <property type="entry name" value="Malonyl_CoA-ACP_transAc_FabD"/>
</dbReference>
<dbReference type="GO" id="GO:0006633">
    <property type="term" value="P:fatty acid biosynthetic process"/>
    <property type="evidence" value="ECO:0007669"/>
    <property type="project" value="TreeGrafter"/>
</dbReference>